<dbReference type="EMBL" id="VIFM01000008">
    <property type="protein sequence ID" value="TQF17363.1"/>
    <property type="molecule type" value="Genomic_DNA"/>
</dbReference>
<proteinExistence type="predicted"/>
<gene>
    <name evidence="2" type="ORF">FJV41_03505</name>
</gene>
<evidence type="ECO:0000313" key="3">
    <source>
        <dbReference type="Proteomes" id="UP000315369"/>
    </source>
</evidence>
<dbReference type="RefSeq" id="WP_141640964.1">
    <property type="nucleotide sequence ID" value="NZ_VIFM01000008.1"/>
</dbReference>
<evidence type="ECO:0000313" key="2">
    <source>
        <dbReference type="EMBL" id="TQF17363.1"/>
    </source>
</evidence>
<reference evidence="2 3" key="1">
    <citation type="submission" date="2019-06" db="EMBL/GenBank/DDBJ databases">
        <authorList>
            <person name="Livingstone P."/>
            <person name="Whitworth D."/>
        </authorList>
    </citation>
    <scope>NUCLEOTIDE SEQUENCE [LARGE SCALE GENOMIC DNA]</scope>
    <source>
        <strain evidence="2 3">AM401</strain>
    </source>
</reference>
<comment type="caution">
    <text evidence="2">The sequence shown here is derived from an EMBL/GenBank/DDBJ whole genome shotgun (WGS) entry which is preliminary data.</text>
</comment>
<keyword evidence="3" id="KW-1185">Reference proteome</keyword>
<organism evidence="2 3">
    <name type="scientific">Myxococcus llanfairpwllgwyngyllgogerychwyrndrobwllllantysiliogogogochensis</name>
    <dbReference type="NCBI Taxonomy" id="2590453"/>
    <lineage>
        <taxon>Bacteria</taxon>
        <taxon>Pseudomonadati</taxon>
        <taxon>Myxococcota</taxon>
        <taxon>Myxococcia</taxon>
        <taxon>Myxococcales</taxon>
        <taxon>Cystobacterineae</taxon>
        <taxon>Myxococcaceae</taxon>
        <taxon>Myxococcus</taxon>
    </lineage>
</organism>
<dbReference type="OrthoDB" id="5500313at2"/>
<sequence length="363" mass="39241">MSRRSSWWLAVLLSVLVHAALFLALSRVRSAAPARPSATELEIVYLEPKAPVVAPPVPAPTPRPPKPEPVPPPRRTDEKPPEAIARAPEGKKKEEESPAVAEAPGVASTEQGPEASPEDAPTRTAPPTISLVPKGLWGSEPPGKPAQSGKTLRNDGQPGEDPRAIARREEAQAKELVDGWAADASAAARAESGAVNPYFTKLQDRFAKKLVNPPSPDLNVLGSRLKREQVEATERFGKTGSPYVAEKRDRRLEQRNRLQAAVEAGRAANMFMMDVTTPVLALATVLEVRQARDGKLLDLKVLEGSGDPKFDAWAVSHLRDALASADAPPESGPGLRSDELRSRWRLEEYLGNPRVKVVLIGVY</sequence>
<evidence type="ECO:0000256" key="1">
    <source>
        <dbReference type="SAM" id="MobiDB-lite"/>
    </source>
</evidence>
<feature type="compositionally biased region" description="Basic and acidic residues" evidence="1">
    <location>
        <begin position="160"/>
        <end position="176"/>
    </location>
</feature>
<protein>
    <submittedName>
        <fullName evidence="2">Ferrichrome ABC transporter substrate-binding protein</fullName>
    </submittedName>
</protein>
<accession>A0A540X7T7</accession>
<feature type="compositionally biased region" description="Pro residues" evidence="1">
    <location>
        <begin position="53"/>
        <end position="73"/>
    </location>
</feature>
<dbReference type="Proteomes" id="UP000315369">
    <property type="component" value="Unassembled WGS sequence"/>
</dbReference>
<dbReference type="AlphaFoldDB" id="A0A540X7T7"/>
<name>A0A540X7T7_9BACT</name>
<feature type="region of interest" description="Disordered" evidence="1">
    <location>
        <begin position="52"/>
        <end position="176"/>
    </location>
</feature>